<dbReference type="STRING" id="515622.bpr_I0440"/>
<dbReference type="Proteomes" id="UP000001299">
    <property type="component" value="Chromosome 1"/>
</dbReference>
<dbReference type="KEGG" id="bpb:bpr_I0440"/>
<keyword evidence="1" id="KW-0472">Membrane</keyword>
<evidence type="ECO:0008006" key="4">
    <source>
        <dbReference type="Google" id="ProtNLM"/>
    </source>
</evidence>
<dbReference type="EMBL" id="CP001810">
    <property type="protein sequence ID" value="ADL33188.1"/>
    <property type="molecule type" value="Genomic_DNA"/>
</dbReference>
<accession>E0RZY7</accession>
<feature type="transmembrane region" description="Helical" evidence="1">
    <location>
        <begin position="227"/>
        <end position="242"/>
    </location>
</feature>
<keyword evidence="3" id="KW-1185">Reference proteome</keyword>
<feature type="transmembrane region" description="Helical" evidence="1">
    <location>
        <begin position="399"/>
        <end position="417"/>
    </location>
</feature>
<feature type="transmembrane region" description="Helical" evidence="1">
    <location>
        <begin position="438"/>
        <end position="456"/>
    </location>
</feature>
<organism evidence="2 3">
    <name type="scientific">Butyrivibrio proteoclasticus (strain ATCC 51982 / DSM 14932 / B316)</name>
    <name type="common">Clostridium proteoclasticum</name>
    <dbReference type="NCBI Taxonomy" id="515622"/>
    <lineage>
        <taxon>Bacteria</taxon>
        <taxon>Bacillati</taxon>
        <taxon>Bacillota</taxon>
        <taxon>Clostridia</taxon>
        <taxon>Lachnospirales</taxon>
        <taxon>Lachnospiraceae</taxon>
        <taxon>Butyrivibrio</taxon>
    </lineage>
</organism>
<feature type="transmembrane region" description="Helical" evidence="1">
    <location>
        <begin position="34"/>
        <end position="67"/>
    </location>
</feature>
<proteinExistence type="predicted"/>
<feature type="transmembrane region" description="Helical" evidence="1">
    <location>
        <begin position="76"/>
        <end position="93"/>
    </location>
</feature>
<reference evidence="2 3" key="1">
    <citation type="journal article" date="2010" name="PLoS ONE">
        <title>The glycobiome of the rumen bacterium Butyrivibrio proteoclasticus B316(T) highlights adaptation to a polysaccharide-rich environment.</title>
        <authorList>
            <person name="Kelly W.J."/>
            <person name="Leahy S.C."/>
            <person name="Altermann E."/>
            <person name="Yeoman C.J."/>
            <person name="Dunne J.C."/>
            <person name="Kong Z."/>
            <person name="Pacheco D.M."/>
            <person name="Li D."/>
            <person name="Noel S.J."/>
            <person name="Moon C.D."/>
            <person name="Cookson A.L."/>
            <person name="Attwood G.T."/>
        </authorList>
    </citation>
    <scope>NUCLEOTIDE SEQUENCE [LARGE SCALE GENOMIC DNA]</scope>
    <source>
        <strain evidence="3">ATCC 51982 / DSM 14932 / B316</strain>
    </source>
</reference>
<feature type="transmembrane region" description="Helical" evidence="1">
    <location>
        <begin position="315"/>
        <end position="336"/>
    </location>
</feature>
<evidence type="ECO:0000313" key="3">
    <source>
        <dbReference type="Proteomes" id="UP000001299"/>
    </source>
</evidence>
<feature type="transmembrane region" description="Helical" evidence="1">
    <location>
        <begin position="348"/>
        <end position="367"/>
    </location>
</feature>
<sequence>MAFLVVLPIAGAIAVAYNKRIEEGIPVAMFIATFLAYSCGILDILAYSTILVGGLAIISCIFTVYFVSKKQSFKDMLTFGGVSYLILGIYYGLVCKGRMLAEQDDLMAYGKYVSDFYHVGKIYRYDYIPGMMMWEYLSEKFWRVFSESVLFWAVAMICVAMLLAIFSSREKKNIWHYIFVVLFIVLLPLMTLKRDVYFVLQSDFVMGVTVAYILCMYHKAREYGDRYYYVAVCLALGFLTITKSTGMFLAGITVLMLVGMDIIDGHKKMSLHRVKFSIACIASIIAIRLPWEIFVSAHDGQDKFEGSILLLLQMIMRHIYLIPVGIIVLAVALLILKRIAEKGMFREYCALLIVGGFFVFFAAYLIMPVDIRNEAVKNFSSVIFSTSAPNRNFGFGYRFYVPYALLIFLLVFIWELIKNTNDKVTVLDKRMVISVHSGFALFASFVFMSGYFARSAGQAARAKEAERYLYAYIVVYLIVFMFLYLKYSDISRSIYRIIAVFMVAVVLLIGNISGLWTQIFAEDDFYNFDGLNYVYVDQFSKFFLIDQRKETDYSRFNFRVSPGTMQNYYFSDMTVDGEWLGDDSEERYLTVEEWAGLLSQCTNVYIANTNEEFKDMYGSLFADEIIDGRIYGVGYNDQGEIELRLKALAD</sequence>
<feature type="transmembrane region" description="Helical" evidence="1">
    <location>
        <begin position="149"/>
        <end position="167"/>
    </location>
</feature>
<feature type="transmembrane region" description="Helical" evidence="1">
    <location>
        <begin position="174"/>
        <end position="190"/>
    </location>
</feature>
<feature type="transmembrane region" description="Helical" evidence="1">
    <location>
        <begin position="196"/>
        <end position="215"/>
    </location>
</feature>
<dbReference type="eggNOG" id="ENOG50327MH">
    <property type="taxonomic scope" value="Bacteria"/>
</dbReference>
<dbReference type="HOGENOM" id="CLU_421325_0_0_9"/>
<evidence type="ECO:0000256" key="1">
    <source>
        <dbReference type="SAM" id="Phobius"/>
    </source>
</evidence>
<keyword evidence="1" id="KW-0812">Transmembrane</keyword>
<evidence type="ECO:0000313" key="2">
    <source>
        <dbReference type="EMBL" id="ADL33188.1"/>
    </source>
</evidence>
<keyword evidence="1" id="KW-1133">Transmembrane helix</keyword>
<feature type="transmembrane region" description="Helical" evidence="1">
    <location>
        <begin position="497"/>
        <end position="516"/>
    </location>
</feature>
<gene>
    <name evidence="2" type="ordered locus">bpr_I0440</name>
</gene>
<feature type="transmembrane region" description="Helical" evidence="1">
    <location>
        <begin position="468"/>
        <end position="485"/>
    </location>
</feature>
<name>E0RZY7_BUTPB</name>
<protein>
    <recommendedName>
        <fullName evidence="4">Glycosyltransferase RgtA/B/C/D-like domain-containing protein</fullName>
    </recommendedName>
</protein>
<dbReference type="AlphaFoldDB" id="E0RZY7"/>